<feature type="domain" description="Enoyl reductase (ER)" evidence="3">
    <location>
        <begin position="12"/>
        <end position="321"/>
    </location>
</feature>
<dbReference type="Gene3D" id="3.40.50.720">
    <property type="entry name" value="NAD(P)-binding Rossmann-like Domain"/>
    <property type="match status" value="1"/>
</dbReference>
<name>A0A0R1W2S6_9LACO</name>
<dbReference type="Pfam" id="PF00107">
    <property type="entry name" value="ADH_zinc_N"/>
    <property type="match status" value="1"/>
</dbReference>
<evidence type="ECO:0000313" key="5">
    <source>
        <dbReference type="Proteomes" id="UP000051820"/>
    </source>
</evidence>
<dbReference type="SUPFAM" id="SSF50129">
    <property type="entry name" value="GroES-like"/>
    <property type="match status" value="1"/>
</dbReference>
<proteinExistence type="predicted"/>
<dbReference type="InterPro" id="IPR013154">
    <property type="entry name" value="ADH-like_N"/>
</dbReference>
<dbReference type="InterPro" id="IPR020843">
    <property type="entry name" value="ER"/>
</dbReference>
<dbReference type="PANTHER" id="PTHR48106:SF18">
    <property type="entry name" value="QUINONE OXIDOREDUCTASE PIG3"/>
    <property type="match status" value="1"/>
</dbReference>
<dbReference type="AlphaFoldDB" id="A0A0R1W2S6"/>
<dbReference type="EMBL" id="AZGF01000012">
    <property type="protein sequence ID" value="KRM11978.1"/>
    <property type="molecule type" value="Genomic_DNA"/>
</dbReference>
<dbReference type="InterPro" id="IPR036291">
    <property type="entry name" value="NAD(P)-bd_dom_sf"/>
</dbReference>
<dbReference type="SUPFAM" id="SSF51735">
    <property type="entry name" value="NAD(P)-binding Rossmann-fold domains"/>
    <property type="match status" value="1"/>
</dbReference>
<keyword evidence="5" id="KW-1185">Reference proteome</keyword>
<dbReference type="eggNOG" id="COG0604">
    <property type="taxonomic scope" value="Bacteria"/>
</dbReference>
<dbReference type="STRING" id="1423807.FD16_GL000346"/>
<comment type="caution">
    <text evidence="4">The sequence shown here is derived from an EMBL/GenBank/DDBJ whole genome shotgun (WGS) entry which is preliminary data.</text>
</comment>
<dbReference type="Proteomes" id="UP000051820">
    <property type="component" value="Unassembled WGS sequence"/>
</dbReference>
<dbReference type="GO" id="GO:0070402">
    <property type="term" value="F:NADPH binding"/>
    <property type="evidence" value="ECO:0007669"/>
    <property type="project" value="TreeGrafter"/>
</dbReference>
<evidence type="ECO:0000259" key="3">
    <source>
        <dbReference type="SMART" id="SM00829"/>
    </source>
</evidence>
<dbReference type="InterPro" id="IPR013149">
    <property type="entry name" value="ADH-like_C"/>
</dbReference>
<sequence length="324" mass="36623">MKQSFYYKNYGDPVEEIHFGNFAISDLEDDEILVKMEMCPVNPSDLIPITGAYAARIHLPQFAGYEGVGKVVSVGKLVPQEWLGRRVLPLRGEGTWQTYVKTKVDFAIRVPDSIPSEDACRLYINPLTASLIVKNSLHVSPDSIVILDGGYSNLNCVLIQLLKRLNCKVFVVARTHRYTQQLLKLGCSQVFLANKKDLVQQILESTNYQGCDYGIDCVGGEIGTRLIQTIEKNGHFLSVGLMSQTPVDQQMLSDRTDLTVILFFLRLWNSKLTVAQWYDKMNSIVADIENHKLQLSKRYKVITAADFTVNLRAIKDDQKVLIKF</sequence>
<dbReference type="GO" id="GO:0016651">
    <property type="term" value="F:oxidoreductase activity, acting on NAD(P)H"/>
    <property type="evidence" value="ECO:0007669"/>
    <property type="project" value="TreeGrafter"/>
</dbReference>
<keyword evidence="2" id="KW-0560">Oxidoreductase</keyword>
<evidence type="ECO:0000256" key="1">
    <source>
        <dbReference type="ARBA" id="ARBA00022857"/>
    </source>
</evidence>
<keyword evidence="1" id="KW-0521">NADP</keyword>
<dbReference type="OrthoDB" id="9787435at2"/>
<organism evidence="4 5">
    <name type="scientific">Paucilactobacillus suebicus DSM 5007 = KCTC 3549</name>
    <dbReference type="NCBI Taxonomy" id="1423807"/>
    <lineage>
        <taxon>Bacteria</taxon>
        <taxon>Bacillati</taxon>
        <taxon>Bacillota</taxon>
        <taxon>Bacilli</taxon>
        <taxon>Lactobacillales</taxon>
        <taxon>Lactobacillaceae</taxon>
        <taxon>Paucilactobacillus</taxon>
    </lineage>
</organism>
<dbReference type="InterPro" id="IPR011032">
    <property type="entry name" value="GroES-like_sf"/>
</dbReference>
<dbReference type="SMART" id="SM00829">
    <property type="entry name" value="PKS_ER"/>
    <property type="match status" value="1"/>
</dbReference>
<dbReference type="PATRIC" id="fig|1423807.3.peg.350"/>
<dbReference type="Pfam" id="PF08240">
    <property type="entry name" value="ADH_N"/>
    <property type="match status" value="1"/>
</dbReference>
<gene>
    <name evidence="4" type="ORF">FD16_GL000346</name>
</gene>
<accession>A0A0R1W2S6</accession>
<dbReference type="Gene3D" id="3.90.180.10">
    <property type="entry name" value="Medium-chain alcohol dehydrogenases, catalytic domain"/>
    <property type="match status" value="1"/>
</dbReference>
<evidence type="ECO:0000256" key="2">
    <source>
        <dbReference type="ARBA" id="ARBA00023002"/>
    </source>
</evidence>
<dbReference type="PANTHER" id="PTHR48106">
    <property type="entry name" value="QUINONE OXIDOREDUCTASE PIG3-RELATED"/>
    <property type="match status" value="1"/>
</dbReference>
<reference evidence="4 5" key="1">
    <citation type="journal article" date="2015" name="Genome Announc.">
        <title>Expanding the biotechnology potential of lactobacilli through comparative genomics of 213 strains and associated genera.</title>
        <authorList>
            <person name="Sun Z."/>
            <person name="Harris H.M."/>
            <person name="McCann A."/>
            <person name="Guo C."/>
            <person name="Argimon S."/>
            <person name="Zhang W."/>
            <person name="Yang X."/>
            <person name="Jeffery I.B."/>
            <person name="Cooney J.C."/>
            <person name="Kagawa T.F."/>
            <person name="Liu W."/>
            <person name="Song Y."/>
            <person name="Salvetti E."/>
            <person name="Wrobel A."/>
            <person name="Rasinkangas P."/>
            <person name="Parkhill J."/>
            <person name="Rea M.C."/>
            <person name="O'Sullivan O."/>
            <person name="Ritari J."/>
            <person name="Douillard F.P."/>
            <person name="Paul Ross R."/>
            <person name="Yang R."/>
            <person name="Briner A.E."/>
            <person name="Felis G.E."/>
            <person name="de Vos W.M."/>
            <person name="Barrangou R."/>
            <person name="Klaenhammer T.R."/>
            <person name="Caufield P.W."/>
            <person name="Cui Y."/>
            <person name="Zhang H."/>
            <person name="O'Toole P.W."/>
        </authorList>
    </citation>
    <scope>NUCLEOTIDE SEQUENCE [LARGE SCALE GENOMIC DNA]</scope>
    <source>
        <strain evidence="4 5">DSM 5007</strain>
    </source>
</reference>
<evidence type="ECO:0000313" key="4">
    <source>
        <dbReference type="EMBL" id="KRM11978.1"/>
    </source>
</evidence>
<protein>
    <recommendedName>
        <fullName evidence="3">Enoyl reductase (ER) domain-containing protein</fullName>
    </recommendedName>
</protein>
<dbReference type="CDD" id="cd05282">
    <property type="entry name" value="ETR_like"/>
    <property type="match status" value="1"/>
</dbReference>
<dbReference type="RefSeq" id="WP_010621144.1">
    <property type="nucleotide sequence ID" value="NZ_AZGF01000012.1"/>
</dbReference>